<comment type="similarity">
    <text evidence="2">Belongs to the EspG family.</text>
</comment>
<evidence type="ECO:0000313" key="7">
    <source>
        <dbReference type="Proteomes" id="UP001501218"/>
    </source>
</evidence>
<dbReference type="Pfam" id="PF14011">
    <property type="entry name" value="ESX-1_EspG"/>
    <property type="match status" value="1"/>
</dbReference>
<comment type="caution">
    <text evidence="6">The sequence shown here is derived from an EMBL/GenBank/DDBJ whole genome shotgun (WGS) entry which is preliminary data.</text>
</comment>
<dbReference type="RefSeq" id="WP_344126029.1">
    <property type="nucleotide sequence ID" value="NZ_BAAARA010000001.1"/>
</dbReference>
<reference evidence="7" key="1">
    <citation type="journal article" date="2019" name="Int. J. Syst. Evol. Microbiol.">
        <title>The Global Catalogue of Microorganisms (GCM) 10K type strain sequencing project: providing services to taxonomists for standard genome sequencing and annotation.</title>
        <authorList>
            <consortium name="The Broad Institute Genomics Platform"/>
            <consortium name="The Broad Institute Genome Sequencing Center for Infectious Disease"/>
            <person name="Wu L."/>
            <person name="Ma J."/>
        </authorList>
    </citation>
    <scope>NUCLEOTIDE SEQUENCE [LARGE SCALE GENOMIC DNA]</scope>
    <source>
        <strain evidence="7">JCM 16221</strain>
    </source>
</reference>
<dbReference type="Proteomes" id="UP001501218">
    <property type="component" value="Unassembled WGS sequence"/>
</dbReference>
<proteinExistence type="inferred from homology"/>
<gene>
    <name evidence="6" type="ORF">GCM10009854_05140</name>
</gene>
<dbReference type="InterPro" id="IPR025734">
    <property type="entry name" value="EspG"/>
</dbReference>
<comment type="subcellular location">
    <subcellularLocation>
        <location evidence="1">Cytoplasm</location>
    </subcellularLocation>
</comment>
<keyword evidence="4" id="KW-0143">Chaperone</keyword>
<evidence type="ECO:0000256" key="4">
    <source>
        <dbReference type="ARBA" id="ARBA00023186"/>
    </source>
</evidence>
<evidence type="ECO:0000256" key="2">
    <source>
        <dbReference type="ARBA" id="ARBA00006411"/>
    </source>
</evidence>
<evidence type="ECO:0000313" key="6">
    <source>
        <dbReference type="EMBL" id="GAA2332771.1"/>
    </source>
</evidence>
<keyword evidence="7" id="KW-1185">Reference proteome</keyword>
<accession>A0ABP5SJL3</accession>
<evidence type="ECO:0000256" key="3">
    <source>
        <dbReference type="ARBA" id="ARBA00022490"/>
    </source>
</evidence>
<keyword evidence="3" id="KW-0963">Cytoplasm</keyword>
<evidence type="ECO:0000256" key="1">
    <source>
        <dbReference type="ARBA" id="ARBA00004496"/>
    </source>
</evidence>
<evidence type="ECO:0008006" key="8">
    <source>
        <dbReference type="Google" id="ProtNLM"/>
    </source>
</evidence>
<evidence type="ECO:0000256" key="5">
    <source>
        <dbReference type="SAM" id="MobiDB-lite"/>
    </source>
</evidence>
<organism evidence="6 7">
    <name type="scientific">Saccharopolyspora halophila</name>
    <dbReference type="NCBI Taxonomy" id="405551"/>
    <lineage>
        <taxon>Bacteria</taxon>
        <taxon>Bacillati</taxon>
        <taxon>Actinomycetota</taxon>
        <taxon>Actinomycetes</taxon>
        <taxon>Pseudonocardiales</taxon>
        <taxon>Pseudonocardiaceae</taxon>
        <taxon>Saccharopolyspora</taxon>
    </lineage>
</organism>
<protein>
    <recommendedName>
        <fullName evidence="8">ESX secretion-associated protein EspG</fullName>
    </recommendedName>
</protein>
<feature type="region of interest" description="Disordered" evidence="5">
    <location>
        <begin position="160"/>
        <end position="185"/>
    </location>
</feature>
<name>A0ABP5SJL3_9PSEU</name>
<dbReference type="EMBL" id="BAAARA010000001">
    <property type="protein sequence ID" value="GAA2332771.1"/>
    <property type="molecule type" value="Genomic_DNA"/>
</dbReference>
<sequence>MSVLGRWQLAPVHLDIVCKYLEIERLTMPISTRSFGRTAEEFSNIGRAEYPAMEAAGVVVDDEIAPPLVEALKVLATPYFWVDSLWFPQPGTDHCWRALAAFTDENRVVLGVQAPGEDPQRGGLLTVEVYQNVPLPSVVLGTLPPAKPGTAGIVRVPHSSLNREQAEDYDPSNMMQSATPRRGSSGDRQVALLEQLGNAPHVRLGQLAANRRDQYNRRNRTQTISWFDNAEPDGRYVNKVERGSTGEPVYALLPADARLIGGEIDGLINSLR</sequence>